<feature type="signal peptide" evidence="3">
    <location>
        <begin position="1"/>
        <end position="20"/>
    </location>
</feature>
<dbReference type="PANTHER" id="PTHR16861:SF4">
    <property type="entry name" value="SH3 DOMAIN PROTEIN (AFU_ORTHOLOGUE AFUA_1G13610)"/>
    <property type="match status" value="1"/>
</dbReference>
<feature type="domain" description="Peptidase A1" evidence="4">
    <location>
        <begin position="195"/>
        <end position="559"/>
    </location>
</feature>
<evidence type="ECO:0000259" key="4">
    <source>
        <dbReference type="PROSITE" id="PS51767"/>
    </source>
</evidence>
<dbReference type="InterPro" id="IPR033121">
    <property type="entry name" value="PEPTIDASE_A1"/>
</dbReference>
<dbReference type="Gene3D" id="2.40.70.10">
    <property type="entry name" value="Acid Proteases"/>
    <property type="match status" value="1"/>
</dbReference>
<evidence type="ECO:0000256" key="2">
    <source>
        <dbReference type="SAM" id="Phobius"/>
    </source>
</evidence>
<sequence>MQFKLSVLAAFLAASASAYAEGISGAEVTKHLESLTKGAKDLNSRLQSNQDPDSIGQMILSGEEKMSTDKDDVSNAFADFGTSSVVPEDQNAVCQSLLTYFNAEQELLLTIIEKRSSVQFPLATAPIVTALADDQIKTDTVSIDVFKMAPTCSQDVKQQFWVTKSAFSEASMRYMLPSLVMKWSSQAYGPDGPWQAVTIAVGSNKQSIDLYPGANGATTIFVDSICSNTTLSTTCYAARAGTYNQSESTTAVALNRSAWETSYWNVQGGSIQGFVSDQVDVGAVVPNVSLTAVYQTYQTYPNGKGYPVPVGNLAIGGPHLKDVASGLSLNMIAAGLYTSEGDSRIPSYSYGMHIGSVEPAIPGSLVLGGYDKSRVLAGVSSQSVSLSSYSSGLWQIVLKDIGLGVATGDSPFDFTSKNELFMQSNGAVLPKPVTIDPTKPYMYLPEATCDAITSSFPVSFDNGLGLYIWDTTHSNYANITSSATYLSFMFRKDGLNDQTITVKVPLRLLTLTLQDPLVDRNATYFPCFHSTDTPVLGRPFLQAAFVGVNWFEGNNTGTWFLGQAPGPGLPEADITTINIEDTTLAASNTSWEESWAKYWSPLPVSGSNNSNNSNSSTSSTGGLSTGAKAGIGVGVGIAGVLLIAGVVWVVMMRRRRDRNPVVVEERRAQSRGFAELPVSTKQAGYARELDTKDNVQPQELVGAQQPRHELE</sequence>
<reference evidence="5 6" key="1">
    <citation type="submission" date="2019-04" db="EMBL/GenBank/DDBJ databases">
        <title>Friends and foes A comparative genomics study of 23 Aspergillus species from section Flavi.</title>
        <authorList>
            <consortium name="DOE Joint Genome Institute"/>
            <person name="Kjaerbolling I."/>
            <person name="Vesth T."/>
            <person name="Frisvad J.C."/>
            <person name="Nybo J.L."/>
            <person name="Theobald S."/>
            <person name="Kildgaard S."/>
            <person name="Isbrandt T."/>
            <person name="Kuo A."/>
            <person name="Sato A."/>
            <person name="Lyhne E.K."/>
            <person name="Kogle M.E."/>
            <person name="Wiebenga A."/>
            <person name="Kun R.S."/>
            <person name="Lubbers R.J."/>
            <person name="Makela M.R."/>
            <person name="Barry K."/>
            <person name="Chovatia M."/>
            <person name="Clum A."/>
            <person name="Daum C."/>
            <person name="Haridas S."/>
            <person name="He G."/>
            <person name="LaButti K."/>
            <person name="Lipzen A."/>
            <person name="Mondo S."/>
            <person name="Riley R."/>
            <person name="Salamov A."/>
            <person name="Simmons B.A."/>
            <person name="Magnuson J.K."/>
            <person name="Henrissat B."/>
            <person name="Mortensen U.H."/>
            <person name="Larsen T.O."/>
            <person name="Devries R.P."/>
            <person name="Grigoriev I.V."/>
            <person name="Machida M."/>
            <person name="Baker S.E."/>
            <person name="Andersen M.R."/>
        </authorList>
    </citation>
    <scope>NUCLEOTIDE SEQUENCE [LARGE SCALE GENOMIC DNA]</scope>
    <source>
        <strain evidence="5 6">CBS 117625</strain>
    </source>
</reference>
<dbReference type="GeneID" id="43642705"/>
<dbReference type="AlphaFoldDB" id="A0A5N6TAP6"/>
<dbReference type="PANTHER" id="PTHR16861">
    <property type="entry name" value="GLYCOPROTEIN 38"/>
    <property type="match status" value="1"/>
</dbReference>
<keyword evidence="2" id="KW-0472">Membrane</keyword>
<gene>
    <name evidence="5" type="ORF">BDV38DRAFT_277465</name>
</gene>
<dbReference type="RefSeq" id="XP_031919507.1">
    <property type="nucleotide sequence ID" value="XM_032058495.1"/>
</dbReference>
<dbReference type="InterPro" id="IPR021109">
    <property type="entry name" value="Peptidase_aspartic_dom_sf"/>
</dbReference>
<keyword evidence="2" id="KW-1133">Transmembrane helix</keyword>
<dbReference type="SUPFAM" id="SSF50630">
    <property type="entry name" value="Acid proteases"/>
    <property type="match status" value="1"/>
</dbReference>
<keyword evidence="2" id="KW-0812">Transmembrane</keyword>
<name>A0A5N6TAP6_ASPPS</name>
<feature type="chain" id="PRO_5024911456" evidence="3">
    <location>
        <begin position="21"/>
        <end position="711"/>
    </location>
</feature>
<dbReference type="PROSITE" id="PS51767">
    <property type="entry name" value="PEPTIDASE_A1"/>
    <property type="match status" value="1"/>
</dbReference>
<dbReference type="Proteomes" id="UP000325672">
    <property type="component" value="Unassembled WGS sequence"/>
</dbReference>
<evidence type="ECO:0000256" key="1">
    <source>
        <dbReference type="SAM" id="MobiDB-lite"/>
    </source>
</evidence>
<feature type="transmembrane region" description="Helical" evidence="2">
    <location>
        <begin position="629"/>
        <end position="650"/>
    </location>
</feature>
<evidence type="ECO:0000313" key="5">
    <source>
        <dbReference type="EMBL" id="KAE8143444.1"/>
    </source>
</evidence>
<keyword evidence="6" id="KW-1185">Reference proteome</keyword>
<accession>A0A5N6TAP6</accession>
<proteinExistence type="predicted"/>
<feature type="region of interest" description="Disordered" evidence="1">
    <location>
        <begin position="684"/>
        <end position="711"/>
    </location>
</feature>
<evidence type="ECO:0000256" key="3">
    <source>
        <dbReference type="SAM" id="SignalP"/>
    </source>
</evidence>
<dbReference type="OrthoDB" id="4074350at2759"/>
<protein>
    <submittedName>
        <fullName evidence="5">Aspartic peptidase domain-containing protein</fullName>
    </submittedName>
</protein>
<keyword evidence="3" id="KW-0732">Signal</keyword>
<organism evidence="5 6">
    <name type="scientific">Aspergillus pseudotamarii</name>
    <dbReference type="NCBI Taxonomy" id="132259"/>
    <lineage>
        <taxon>Eukaryota</taxon>
        <taxon>Fungi</taxon>
        <taxon>Dikarya</taxon>
        <taxon>Ascomycota</taxon>
        <taxon>Pezizomycotina</taxon>
        <taxon>Eurotiomycetes</taxon>
        <taxon>Eurotiomycetidae</taxon>
        <taxon>Eurotiales</taxon>
        <taxon>Aspergillaceae</taxon>
        <taxon>Aspergillus</taxon>
        <taxon>Aspergillus subgen. Circumdati</taxon>
    </lineage>
</organism>
<dbReference type="EMBL" id="ML743552">
    <property type="protein sequence ID" value="KAE8143444.1"/>
    <property type="molecule type" value="Genomic_DNA"/>
</dbReference>
<evidence type="ECO:0000313" key="6">
    <source>
        <dbReference type="Proteomes" id="UP000325672"/>
    </source>
</evidence>